<evidence type="ECO:0000313" key="2">
    <source>
        <dbReference type="Ensembl" id="ENSDLAP00005035545.2"/>
    </source>
</evidence>
<dbReference type="GO" id="GO:0005813">
    <property type="term" value="C:centrosome"/>
    <property type="evidence" value="ECO:0007669"/>
    <property type="project" value="TreeGrafter"/>
</dbReference>
<evidence type="ECO:0000256" key="1">
    <source>
        <dbReference type="SAM" id="MobiDB-lite"/>
    </source>
</evidence>
<evidence type="ECO:0000313" key="3">
    <source>
        <dbReference type="Proteomes" id="UP000694389"/>
    </source>
</evidence>
<dbReference type="PANTHER" id="PTHR31393">
    <property type="entry name" value="C5ORF31"/>
    <property type="match status" value="1"/>
</dbReference>
<reference evidence="2" key="2">
    <citation type="submission" date="2025-09" db="UniProtKB">
        <authorList>
            <consortium name="Ensembl"/>
        </authorList>
    </citation>
    <scope>IDENTIFICATION</scope>
</reference>
<dbReference type="Ensembl" id="ENSDLAT00005037923.2">
    <property type="protein sequence ID" value="ENSDLAP00005035545.2"/>
    <property type="gene ID" value="ENSDLAG00005015785.2"/>
</dbReference>
<dbReference type="Proteomes" id="UP000694389">
    <property type="component" value="Unassembled WGS sequence"/>
</dbReference>
<feature type="compositionally biased region" description="Polar residues" evidence="1">
    <location>
        <begin position="309"/>
        <end position="324"/>
    </location>
</feature>
<feature type="region of interest" description="Disordered" evidence="1">
    <location>
        <begin position="299"/>
        <end position="345"/>
    </location>
</feature>
<reference evidence="2" key="1">
    <citation type="submission" date="2025-08" db="UniProtKB">
        <authorList>
            <consortium name="Ensembl"/>
        </authorList>
    </citation>
    <scope>IDENTIFICATION</scope>
</reference>
<accession>A0A8C4H0T1</accession>
<name>A0A8C4H0T1_DICLA</name>
<dbReference type="AlphaFoldDB" id="A0A8C4H0T1"/>
<organism evidence="2 3">
    <name type="scientific">Dicentrarchus labrax</name>
    <name type="common">European seabass</name>
    <name type="synonym">Morone labrax</name>
    <dbReference type="NCBI Taxonomy" id="13489"/>
    <lineage>
        <taxon>Eukaryota</taxon>
        <taxon>Metazoa</taxon>
        <taxon>Chordata</taxon>
        <taxon>Craniata</taxon>
        <taxon>Vertebrata</taxon>
        <taxon>Euteleostomi</taxon>
        <taxon>Actinopterygii</taxon>
        <taxon>Neopterygii</taxon>
        <taxon>Teleostei</taxon>
        <taxon>Neoteleostei</taxon>
        <taxon>Acanthomorphata</taxon>
        <taxon>Eupercaria</taxon>
        <taxon>Moronidae</taxon>
        <taxon>Dicentrarchus</taxon>
    </lineage>
</organism>
<dbReference type="PANTHER" id="PTHR31393:SF2">
    <property type="entry name" value="CHROMOSOME 7 OPEN READING FRAME 31"/>
    <property type="match status" value="1"/>
</dbReference>
<protein>
    <submittedName>
        <fullName evidence="2">Chromosome 7 open reading frame 31</fullName>
    </submittedName>
</protein>
<keyword evidence="3" id="KW-1185">Reference proteome</keyword>
<dbReference type="Pfam" id="PF15093">
    <property type="entry name" value="SPMIP4-like"/>
    <property type="match status" value="1"/>
</dbReference>
<proteinExistence type="predicted"/>
<dbReference type="InterPro" id="IPR027886">
    <property type="entry name" value="SPMIP4"/>
</dbReference>
<dbReference type="GeneTree" id="ENSGT00390000015236"/>
<sequence>MEPMSPLNHSTPSDLNGHYHFGYGGGIISEPITSLHRYDNTGRKKSKVRLNDQLIPKPTDINMAEKMITIATPKEHPYSSHISKFAMFPSFRSPDDPETGVRAASQLFPNHMIPNSAPDVTLLSKTIGSPYRHEILETSMKTRKKAVMWPGEQGFLEHAKPLKGQNQVFYPTPPKTVLPNPKLRDWDLSLSERTSNMLKNLERTQWVTSYQMHYTGSGPVNPLKIGDFKERISDVTGMNSHTAPLREKSFPVFLPSKPRNGCRRIQERRTCTPTAAEAPNQGTSSATVNQYRPQEITAKHNEAPHPNQKGHSQSTYSTGSTEAELSQEVLHKQQSESKSTAYEGRERENCKVQFIDSPMQVSVSRSSQEANADWTANTEKPLDLYNRPLSQEVGREKRLIELCVKEEPSSKKEHFKAGRNVSSLSQSAVAKDLAGIESHTELLSRAASEQEELAKGRELPRSTSNPCILPRPTVLPSICPVDKVGTVCTEGAAPHSLLNLQNSFSKSMAHRNFNSSITCAAVNLRDNVVTGKKHDFYGINCNYLHG</sequence>